<dbReference type="GO" id="GO:0016832">
    <property type="term" value="F:aldehyde-lyase activity"/>
    <property type="evidence" value="ECO:0007669"/>
    <property type="project" value="TreeGrafter"/>
</dbReference>
<dbReference type="OrthoDB" id="5291399at2"/>
<dbReference type="PANTHER" id="PTHR22789">
    <property type="entry name" value="FUCULOSE PHOSPHATE ALDOLASE"/>
    <property type="match status" value="1"/>
</dbReference>
<keyword evidence="1" id="KW-0479">Metal-binding</keyword>
<dbReference type="EMBL" id="CP021255">
    <property type="protein sequence ID" value="AVD71461.1"/>
    <property type="molecule type" value="Genomic_DNA"/>
</dbReference>
<feature type="domain" description="Class II aldolase/adducin N-terminal" evidence="3">
    <location>
        <begin position="8"/>
        <end position="181"/>
    </location>
</feature>
<accession>A0A2L1GP49</accession>
<dbReference type="SUPFAM" id="SSF53639">
    <property type="entry name" value="AraD/HMP-PK domain-like"/>
    <property type="match status" value="1"/>
</dbReference>
<dbReference type="GO" id="GO:0019323">
    <property type="term" value="P:pentose catabolic process"/>
    <property type="evidence" value="ECO:0007669"/>
    <property type="project" value="TreeGrafter"/>
</dbReference>
<protein>
    <submittedName>
        <fullName evidence="4">Class II aldolase</fullName>
    </submittedName>
</protein>
<proteinExistence type="predicted"/>
<dbReference type="KEGG" id="deo:CAY53_08275"/>
<evidence type="ECO:0000256" key="2">
    <source>
        <dbReference type="ARBA" id="ARBA00023239"/>
    </source>
</evidence>
<organism evidence="4 5">
    <name type="scientific">Desulfobulbus oralis</name>
    <dbReference type="NCBI Taxonomy" id="1986146"/>
    <lineage>
        <taxon>Bacteria</taxon>
        <taxon>Pseudomonadati</taxon>
        <taxon>Thermodesulfobacteriota</taxon>
        <taxon>Desulfobulbia</taxon>
        <taxon>Desulfobulbales</taxon>
        <taxon>Desulfobulbaceae</taxon>
        <taxon>Desulfobulbus</taxon>
    </lineage>
</organism>
<dbReference type="PANTHER" id="PTHR22789:SF0">
    <property type="entry name" value="3-OXO-TETRONATE 4-PHOSPHATE DECARBOXYLASE-RELATED"/>
    <property type="match status" value="1"/>
</dbReference>
<keyword evidence="2" id="KW-0456">Lyase</keyword>
<dbReference type="AlphaFoldDB" id="A0A2L1GP49"/>
<evidence type="ECO:0000256" key="1">
    <source>
        <dbReference type="ARBA" id="ARBA00022723"/>
    </source>
</evidence>
<keyword evidence="5" id="KW-1185">Reference proteome</keyword>
<evidence type="ECO:0000313" key="4">
    <source>
        <dbReference type="EMBL" id="AVD71461.1"/>
    </source>
</evidence>
<evidence type="ECO:0000313" key="5">
    <source>
        <dbReference type="Proteomes" id="UP000239867"/>
    </source>
</evidence>
<sequence length="218" mass="23404">MNAAESRGALLETARAMNAGGLNQGSSGNVSLRLQDAMLITPSALPYHRCTPEDMVELAWDGNCSGPRRPSSEWRMHRDIYLAYPQAQCILHAHAPWCSTLACLERGIPAQHYMVALAGGPIRCTPYQPFGTQALSDAAVAGLAGRSAVLLGHHGLVCYADTLDQTLALACEVEFLARVYGQSLQITAEPPLLPEASVTALLARFADYKRLGRSGREG</sequence>
<dbReference type="Pfam" id="PF00596">
    <property type="entry name" value="Aldolase_II"/>
    <property type="match status" value="1"/>
</dbReference>
<dbReference type="Proteomes" id="UP000239867">
    <property type="component" value="Chromosome"/>
</dbReference>
<dbReference type="InterPro" id="IPR050197">
    <property type="entry name" value="Aldolase_class_II_sugar_metab"/>
</dbReference>
<dbReference type="InterPro" id="IPR036409">
    <property type="entry name" value="Aldolase_II/adducin_N_sf"/>
</dbReference>
<gene>
    <name evidence="4" type="ORF">CAY53_08275</name>
</gene>
<dbReference type="RefSeq" id="WP_017865617.1">
    <property type="nucleotide sequence ID" value="NZ_CP021255.1"/>
</dbReference>
<dbReference type="Gene3D" id="3.40.225.10">
    <property type="entry name" value="Class II aldolase/adducin N-terminal domain"/>
    <property type="match status" value="1"/>
</dbReference>
<evidence type="ECO:0000259" key="3">
    <source>
        <dbReference type="SMART" id="SM01007"/>
    </source>
</evidence>
<reference evidence="4 5" key="1">
    <citation type="journal article" date="2018" name="MBio">
        <title>Insights into the evolution of host association through the isolation and characterization of a novel human periodontal pathobiont, Desulfobulbus oralis.</title>
        <authorList>
            <person name="Cross K.L."/>
            <person name="Chirania P."/>
            <person name="Xiong W."/>
            <person name="Beall C.J."/>
            <person name="Elkins J.G."/>
            <person name="Giannone R.J."/>
            <person name="Griffen A.L."/>
            <person name="Guss A.M."/>
            <person name="Hettich R.L."/>
            <person name="Joshi S.S."/>
            <person name="Mokrzan E.M."/>
            <person name="Martin R.K."/>
            <person name="Zhulin I.B."/>
            <person name="Leys E.J."/>
            <person name="Podar M."/>
        </authorList>
    </citation>
    <scope>NUCLEOTIDE SEQUENCE [LARGE SCALE GENOMIC DNA]</scope>
    <source>
        <strain evidence="4 5">ORNL</strain>
    </source>
</reference>
<dbReference type="InterPro" id="IPR001303">
    <property type="entry name" value="Aldolase_II/adducin_N"/>
</dbReference>
<dbReference type="GO" id="GO:0005829">
    <property type="term" value="C:cytosol"/>
    <property type="evidence" value="ECO:0007669"/>
    <property type="project" value="TreeGrafter"/>
</dbReference>
<dbReference type="GO" id="GO:0046872">
    <property type="term" value="F:metal ion binding"/>
    <property type="evidence" value="ECO:0007669"/>
    <property type="project" value="UniProtKB-KW"/>
</dbReference>
<name>A0A2L1GP49_9BACT</name>
<dbReference type="SMART" id="SM01007">
    <property type="entry name" value="Aldolase_II"/>
    <property type="match status" value="1"/>
</dbReference>